<dbReference type="Proteomes" id="UP001221757">
    <property type="component" value="Unassembled WGS sequence"/>
</dbReference>
<protein>
    <recommendedName>
        <fullName evidence="1">DUF6532 domain-containing protein</fullName>
    </recommendedName>
</protein>
<keyword evidence="3" id="KW-1185">Reference proteome</keyword>
<feature type="domain" description="DUF6532" evidence="1">
    <location>
        <begin position="59"/>
        <end position="172"/>
    </location>
</feature>
<name>A0AAD7D8M9_MYCRO</name>
<proteinExistence type="predicted"/>
<dbReference type="Pfam" id="PF20149">
    <property type="entry name" value="DUF6532"/>
    <property type="match status" value="1"/>
</dbReference>
<dbReference type="InterPro" id="IPR045341">
    <property type="entry name" value="DUF6532"/>
</dbReference>
<gene>
    <name evidence="2" type="ORF">B0H17DRAFT_1204699</name>
</gene>
<accession>A0AAD7D8M9</accession>
<evidence type="ECO:0000313" key="2">
    <source>
        <dbReference type="EMBL" id="KAJ7685871.1"/>
    </source>
</evidence>
<evidence type="ECO:0000313" key="3">
    <source>
        <dbReference type="Proteomes" id="UP001221757"/>
    </source>
</evidence>
<sequence>MYPLILSRHGYRTSYLVEAAGELLPAVHVKERLLADPKYAALLADLLIDRINTLRRTIKKVAVNEAVEKQLQDHRYIFPCNPVMGKLSTNAPFRHPAIVAVLKQGVFTGQFHAQHKRLFISTRKSAPKELELPDAMVALAATTVSWFHLSISINFTEGAYEDTYRNHMKTLSDTRASARPALHNVLHGLYKDVTESKTFQPSTGSSSLLINLADIPDSDEFTNVALNQ</sequence>
<dbReference type="EMBL" id="JARKIE010000102">
    <property type="protein sequence ID" value="KAJ7685871.1"/>
    <property type="molecule type" value="Genomic_DNA"/>
</dbReference>
<comment type="caution">
    <text evidence="2">The sequence shown here is derived from an EMBL/GenBank/DDBJ whole genome shotgun (WGS) entry which is preliminary data.</text>
</comment>
<dbReference type="AlphaFoldDB" id="A0AAD7D8M9"/>
<evidence type="ECO:0000259" key="1">
    <source>
        <dbReference type="Pfam" id="PF20149"/>
    </source>
</evidence>
<reference evidence="2" key="1">
    <citation type="submission" date="2023-03" db="EMBL/GenBank/DDBJ databases">
        <title>Massive genome expansion in bonnet fungi (Mycena s.s.) driven by repeated elements and novel gene families across ecological guilds.</title>
        <authorList>
            <consortium name="Lawrence Berkeley National Laboratory"/>
            <person name="Harder C.B."/>
            <person name="Miyauchi S."/>
            <person name="Viragh M."/>
            <person name="Kuo A."/>
            <person name="Thoen E."/>
            <person name="Andreopoulos B."/>
            <person name="Lu D."/>
            <person name="Skrede I."/>
            <person name="Drula E."/>
            <person name="Henrissat B."/>
            <person name="Morin E."/>
            <person name="Kohler A."/>
            <person name="Barry K."/>
            <person name="LaButti K."/>
            <person name="Morin E."/>
            <person name="Salamov A."/>
            <person name="Lipzen A."/>
            <person name="Mereny Z."/>
            <person name="Hegedus B."/>
            <person name="Baldrian P."/>
            <person name="Stursova M."/>
            <person name="Weitz H."/>
            <person name="Taylor A."/>
            <person name="Grigoriev I.V."/>
            <person name="Nagy L.G."/>
            <person name="Martin F."/>
            <person name="Kauserud H."/>
        </authorList>
    </citation>
    <scope>NUCLEOTIDE SEQUENCE</scope>
    <source>
        <strain evidence="2">CBHHK067</strain>
    </source>
</reference>
<organism evidence="2 3">
    <name type="scientific">Mycena rosella</name>
    <name type="common">Pink bonnet</name>
    <name type="synonym">Agaricus rosellus</name>
    <dbReference type="NCBI Taxonomy" id="1033263"/>
    <lineage>
        <taxon>Eukaryota</taxon>
        <taxon>Fungi</taxon>
        <taxon>Dikarya</taxon>
        <taxon>Basidiomycota</taxon>
        <taxon>Agaricomycotina</taxon>
        <taxon>Agaricomycetes</taxon>
        <taxon>Agaricomycetidae</taxon>
        <taxon>Agaricales</taxon>
        <taxon>Marasmiineae</taxon>
        <taxon>Mycenaceae</taxon>
        <taxon>Mycena</taxon>
    </lineage>
</organism>